<protein>
    <submittedName>
        <fullName evidence="2">Uncharacterized protein</fullName>
    </submittedName>
</protein>
<gene>
    <name evidence="2" type="ORF">SERLA73DRAFT_158795</name>
</gene>
<keyword evidence="3" id="KW-1185">Reference proteome</keyword>
<name>F8PQ34_SERL3</name>
<feature type="region of interest" description="Disordered" evidence="1">
    <location>
        <begin position="91"/>
        <end position="112"/>
    </location>
</feature>
<dbReference type="InParanoid" id="F8PQ34"/>
<evidence type="ECO:0000313" key="2">
    <source>
        <dbReference type="EMBL" id="EGO01499.1"/>
    </source>
</evidence>
<dbReference type="EMBL" id="GL945477">
    <property type="protein sequence ID" value="EGO01499.1"/>
    <property type="molecule type" value="Genomic_DNA"/>
</dbReference>
<dbReference type="Proteomes" id="UP000008063">
    <property type="component" value="Unassembled WGS sequence"/>
</dbReference>
<feature type="compositionally biased region" description="Basic and acidic residues" evidence="1">
    <location>
        <begin position="98"/>
        <end position="112"/>
    </location>
</feature>
<organism evidence="3">
    <name type="scientific">Serpula lacrymans var. lacrymans (strain S7.3)</name>
    <name type="common">Dry rot fungus</name>
    <dbReference type="NCBI Taxonomy" id="936435"/>
    <lineage>
        <taxon>Eukaryota</taxon>
        <taxon>Fungi</taxon>
        <taxon>Dikarya</taxon>
        <taxon>Basidiomycota</taxon>
        <taxon>Agaricomycotina</taxon>
        <taxon>Agaricomycetes</taxon>
        <taxon>Agaricomycetidae</taxon>
        <taxon>Boletales</taxon>
        <taxon>Coniophorineae</taxon>
        <taxon>Serpulaceae</taxon>
        <taxon>Serpula</taxon>
    </lineage>
</organism>
<reference evidence="3" key="1">
    <citation type="journal article" date="2011" name="Science">
        <title>The plant cell wall-decomposing machinery underlies the functional diversity of forest fungi.</title>
        <authorList>
            <person name="Eastwood D.C."/>
            <person name="Floudas D."/>
            <person name="Binder M."/>
            <person name="Majcherczyk A."/>
            <person name="Schneider P."/>
            <person name="Aerts A."/>
            <person name="Asiegbu F.O."/>
            <person name="Baker S.E."/>
            <person name="Barry K."/>
            <person name="Bendiksby M."/>
            <person name="Blumentritt M."/>
            <person name="Coutinho P.M."/>
            <person name="Cullen D."/>
            <person name="de Vries R.P."/>
            <person name="Gathman A."/>
            <person name="Goodell B."/>
            <person name="Henrissat B."/>
            <person name="Ihrmark K."/>
            <person name="Kauserud H."/>
            <person name="Kohler A."/>
            <person name="LaButti K."/>
            <person name="Lapidus A."/>
            <person name="Lavin J.L."/>
            <person name="Lee Y.-H."/>
            <person name="Lindquist E."/>
            <person name="Lilly W."/>
            <person name="Lucas S."/>
            <person name="Morin E."/>
            <person name="Murat C."/>
            <person name="Oguiza J.A."/>
            <person name="Park J."/>
            <person name="Pisabarro A.G."/>
            <person name="Riley R."/>
            <person name="Rosling A."/>
            <person name="Salamov A."/>
            <person name="Schmidt O."/>
            <person name="Schmutz J."/>
            <person name="Skrede I."/>
            <person name="Stenlid J."/>
            <person name="Wiebenga A."/>
            <person name="Xie X."/>
            <person name="Kuees U."/>
            <person name="Hibbett D.S."/>
            <person name="Hoffmeister D."/>
            <person name="Hoegberg N."/>
            <person name="Martin F."/>
            <person name="Grigoriev I.V."/>
            <person name="Watkinson S.C."/>
        </authorList>
    </citation>
    <scope>NUCLEOTIDE SEQUENCE [LARGE SCALE GENOMIC DNA]</scope>
    <source>
        <strain evidence="3">strain S7.3</strain>
    </source>
</reference>
<sequence>MNGCRLLMMRIPSLSMMMSPKRRMRSRTASMRKERTGTLRRAKAIVSSLDLGDVKRVCARERRVAGKGGRVGGGDGYGEGLVGHGVGGEGGRFGGGGHESHRPSSTLVRRERERPATMLELRLRAAESANAEAGQLNEEEGVRPVGVLQGCAKTGSRRGVFTVWMWGEAEESWCAKRV</sequence>
<evidence type="ECO:0000313" key="3">
    <source>
        <dbReference type="Proteomes" id="UP000008063"/>
    </source>
</evidence>
<proteinExistence type="predicted"/>
<dbReference type="AlphaFoldDB" id="F8PQ34"/>
<dbReference type="HOGENOM" id="CLU_1511472_0_0_1"/>
<evidence type="ECO:0000256" key="1">
    <source>
        <dbReference type="SAM" id="MobiDB-lite"/>
    </source>
</evidence>
<accession>F8PQ34</accession>